<keyword evidence="1" id="KW-1133">Transmembrane helix</keyword>
<dbReference type="Proteomes" id="UP000735302">
    <property type="component" value="Unassembled WGS sequence"/>
</dbReference>
<keyword evidence="1" id="KW-0472">Membrane</keyword>
<dbReference type="AlphaFoldDB" id="A0AAV4A6K2"/>
<protein>
    <submittedName>
        <fullName evidence="2">Uncharacterized protein</fullName>
    </submittedName>
</protein>
<name>A0AAV4A6K2_9GAST</name>
<keyword evidence="3" id="KW-1185">Reference proteome</keyword>
<organism evidence="2 3">
    <name type="scientific">Plakobranchus ocellatus</name>
    <dbReference type="NCBI Taxonomy" id="259542"/>
    <lineage>
        <taxon>Eukaryota</taxon>
        <taxon>Metazoa</taxon>
        <taxon>Spiralia</taxon>
        <taxon>Lophotrochozoa</taxon>
        <taxon>Mollusca</taxon>
        <taxon>Gastropoda</taxon>
        <taxon>Heterobranchia</taxon>
        <taxon>Euthyneura</taxon>
        <taxon>Panpulmonata</taxon>
        <taxon>Sacoglossa</taxon>
        <taxon>Placobranchoidea</taxon>
        <taxon>Plakobranchidae</taxon>
        <taxon>Plakobranchus</taxon>
    </lineage>
</organism>
<evidence type="ECO:0000313" key="2">
    <source>
        <dbReference type="EMBL" id="GFO03005.1"/>
    </source>
</evidence>
<keyword evidence="1" id="KW-0812">Transmembrane</keyword>
<gene>
    <name evidence="2" type="ORF">PoB_002951000</name>
</gene>
<feature type="transmembrane region" description="Helical" evidence="1">
    <location>
        <begin position="12"/>
        <end position="29"/>
    </location>
</feature>
<evidence type="ECO:0000313" key="3">
    <source>
        <dbReference type="Proteomes" id="UP000735302"/>
    </source>
</evidence>
<comment type="caution">
    <text evidence="2">The sequence shown here is derived from an EMBL/GenBank/DDBJ whole genome shotgun (WGS) entry which is preliminary data.</text>
</comment>
<sequence length="82" mass="9078">MLYNGGGGGSGDGGGVVVVMMAVMVYVVMDGGKEVAACLKEALKGKDECTDSHKIDNDRDREREVRNKRNEKGLFYRMYLWT</sequence>
<evidence type="ECO:0000256" key="1">
    <source>
        <dbReference type="SAM" id="Phobius"/>
    </source>
</evidence>
<proteinExistence type="predicted"/>
<dbReference type="EMBL" id="BLXT01003701">
    <property type="protein sequence ID" value="GFO03005.1"/>
    <property type="molecule type" value="Genomic_DNA"/>
</dbReference>
<accession>A0AAV4A6K2</accession>
<reference evidence="2 3" key="1">
    <citation type="journal article" date="2021" name="Elife">
        <title>Chloroplast acquisition without the gene transfer in kleptoplastic sea slugs, Plakobranchus ocellatus.</title>
        <authorList>
            <person name="Maeda T."/>
            <person name="Takahashi S."/>
            <person name="Yoshida T."/>
            <person name="Shimamura S."/>
            <person name="Takaki Y."/>
            <person name="Nagai Y."/>
            <person name="Toyoda A."/>
            <person name="Suzuki Y."/>
            <person name="Arimoto A."/>
            <person name="Ishii H."/>
            <person name="Satoh N."/>
            <person name="Nishiyama T."/>
            <person name="Hasebe M."/>
            <person name="Maruyama T."/>
            <person name="Minagawa J."/>
            <person name="Obokata J."/>
            <person name="Shigenobu S."/>
        </authorList>
    </citation>
    <scope>NUCLEOTIDE SEQUENCE [LARGE SCALE GENOMIC DNA]</scope>
</reference>